<dbReference type="Pfam" id="PF00078">
    <property type="entry name" value="RVT_1"/>
    <property type="match status" value="1"/>
</dbReference>
<dbReference type="EMBL" id="JBJQOH010000004">
    <property type="protein sequence ID" value="KAL3688567.1"/>
    <property type="molecule type" value="Genomic_DNA"/>
</dbReference>
<keyword evidence="1" id="KW-1133">Transmembrane helix</keyword>
<accession>A0ABD3HD92</accession>
<evidence type="ECO:0000256" key="1">
    <source>
        <dbReference type="SAM" id="Phobius"/>
    </source>
</evidence>
<dbReference type="PROSITE" id="PS50878">
    <property type="entry name" value="RT_POL"/>
    <property type="match status" value="1"/>
</dbReference>
<dbReference type="AlphaFoldDB" id="A0ABD3HD92"/>
<comment type="caution">
    <text evidence="3">The sequence shown here is derived from an EMBL/GenBank/DDBJ whole genome shotgun (WGS) entry which is preliminary data.</text>
</comment>
<dbReference type="InterPro" id="IPR000477">
    <property type="entry name" value="RT_dom"/>
</dbReference>
<protein>
    <recommendedName>
        <fullName evidence="2">Reverse transcriptase domain-containing protein</fullName>
    </recommendedName>
</protein>
<evidence type="ECO:0000313" key="4">
    <source>
        <dbReference type="Proteomes" id="UP001633002"/>
    </source>
</evidence>
<reference evidence="3 4" key="1">
    <citation type="submission" date="2024-09" db="EMBL/GenBank/DDBJ databases">
        <title>Chromosome-scale assembly of Riccia sorocarpa.</title>
        <authorList>
            <person name="Paukszto L."/>
        </authorList>
    </citation>
    <scope>NUCLEOTIDE SEQUENCE [LARGE SCALE GENOMIC DNA]</scope>
    <source>
        <strain evidence="3">LP-2024</strain>
        <tissue evidence="3">Aerial parts of the thallus</tissue>
    </source>
</reference>
<name>A0ABD3HD92_9MARC</name>
<feature type="transmembrane region" description="Helical" evidence="1">
    <location>
        <begin position="312"/>
        <end position="336"/>
    </location>
</feature>
<proteinExistence type="predicted"/>
<keyword evidence="4" id="KW-1185">Reference proteome</keyword>
<feature type="transmembrane region" description="Helical" evidence="1">
    <location>
        <begin position="284"/>
        <end position="306"/>
    </location>
</feature>
<evidence type="ECO:0000259" key="2">
    <source>
        <dbReference type="PROSITE" id="PS50878"/>
    </source>
</evidence>
<evidence type="ECO:0000313" key="3">
    <source>
        <dbReference type="EMBL" id="KAL3688567.1"/>
    </source>
</evidence>
<feature type="domain" description="Reverse transcriptase" evidence="2">
    <location>
        <begin position="1"/>
        <end position="239"/>
    </location>
</feature>
<dbReference type="Proteomes" id="UP001633002">
    <property type="component" value="Unassembled WGS sequence"/>
</dbReference>
<keyword evidence="1" id="KW-0472">Membrane</keyword>
<organism evidence="3 4">
    <name type="scientific">Riccia sorocarpa</name>
    <dbReference type="NCBI Taxonomy" id="122646"/>
    <lineage>
        <taxon>Eukaryota</taxon>
        <taxon>Viridiplantae</taxon>
        <taxon>Streptophyta</taxon>
        <taxon>Embryophyta</taxon>
        <taxon>Marchantiophyta</taxon>
        <taxon>Marchantiopsida</taxon>
        <taxon>Marchantiidae</taxon>
        <taxon>Marchantiales</taxon>
        <taxon>Ricciaceae</taxon>
        <taxon>Riccia</taxon>
    </lineage>
</organism>
<gene>
    <name evidence="3" type="ORF">R1sor_014876</name>
</gene>
<dbReference type="PANTHER" id="PTHR19446">
    <property type="entry name" value="REVERSE TRANSCRIPTASES"/>
    <property type="match status" value="1"/>
</dbReference>
<sequence length="375" mass="41063">MASLKRKAPGIDGFSYDALKEIWPLTGEDFTSMMQGCWLSASFPACLLEGVIRLLPKELRPESLHQKKGKQIGFLMLDLEKAYDRLSLDFLWEVLQRMGFGDQFISILKALSTGASVRVQLNSSLSPDFPIERGVRQGCPLAPLLFAISSVPLILSLQAAARDGNIKNLKLPVGICLDVSALADDTAVFLALEESTFSNFFRLLDCFQSASSAKINLKKSKILILGKYSLPPHWLHSLLVQLLGRHQFASTGKPKVPLIGWDALTAPVLLGESDSRRSEGTFSAYWGAAVRGIPLLLPALGGLGGVQKVPLMGLLIPGALNVVFLMRTLCMLFFFAPRMLTSGLKFPCVALGWKSSFLRSAPLTLFHLHYGLFVL</sequence>
<keyword evidence="1" id="KW-0812">Transmembrane</keyword>